<sequence length="778" mass="83000">MATMPKKKSLTAKRVFSLFLAYVLLCVAGGVVASAFFLPAVFGANSAVRAVVPSLQVEGIDFDVTDLPQQSRLYAADGSTQIGTFYSQNRIVVPLKKVSEPMRQAVVAREDKRFFEHSGVDIQGVMRAFVQTYLKKGEDTQGGSTLTQQYVKNVLLLQAQEDDDPIAQFHASEDTIARKLREMLIAVQVEKKYSKLEILQGYLNIAQFGRGIYGVEMAARRYFSTTADKLNVVQAATIAAITKNPNNYDPSVESNIPQTTKYRDIVLDLMLQEKYITQKQHDEAKAMKVKDTLKLQSVQAGCDASGDAAFFCDYVTKKILNSEEFGKDAATRKKLLYEGGLDIYTTMDVKANQAAMNAARKAIPANDPSGFEVMMAAIRPGTGEVLGFGINKTYDTSPNANNDSSKTAMNYAVDQIDGGGSGFPTGSTWKPINLIAWMRAGKSITQTLPATSSVNLYSGIPGFRGVGTWEVHNAGGEGTYAESPLDGLVHSHNTVQAAMLKVIGLESIAQTAEDVGFHQASIQKMNMHLKDDTSNGGAYQAPLVIGGTGLASPLTMANVYATIAAKGVECTPIAIKKVTDATGNELNVPKAKCHQAIDPEIAETTAYVLNQFVVRPDGVGRAAQLANGRKTFAKTGTNENTYMLTGGFTTQVASYVAVGNANGNSNFDNKTINGVYHDTWYGSYIAIPAWKDFMDTYLNAIGAPNDDSYGTPSSKYMSGYSTSSSTSGSTSSGTSSGTSSSGTSSGSSNSSGTTSGQSAEDQTPADVTVGGDQTNGGQ</sequence>
<dbReference type="Pfam" id="PF00912">
    <property type="entry name" value="Transgly"/>
    <property type="match status" value="1"/>
</dbReference>
<keyword evidence="10" id="KW-0511">Multifunctional enzyme</keyword>
<keyword evidence="11" id="KW-0961">Cell wall biogenesis/degradation</keyword>
<dbReference type="FunFam" id="1.10.3810.10:FF:000001">
    <property type="entry name" value="Penicillin-binding protein 1A"/>
    <property type="match status" value="1"/>
</dbReference>
<dbReference type="GO" id="GO:0008360">
    <property type="term" value="P:regulation of cell shape"/>
    <property type="evidence" value="ECO:0007669"/>
    <property type="project" value="UniProtKB-KW"/>
</dbReference>
<evidence type="ECO:0000313" key="18">
    <source>
        <dbReference type="Proteomes" id="UP000441772"/>
    </source>
</evidence>
<comment type="catalytic activity">
    <reaction evidence="13">
        <text>[GlcNAc-(1-&gt;4)-Mur2Ac(oyl-L-Ala-gamma-D-Glu-L-Lys-D-Ala-D-Ala)](n)-di-trans,octa-cis-undecaprenyl diphosphate + beta-D-GlcNAc-(1-&gt;4)-Mur2Ac(oyl-L-Ala-gamma-D-Glu-L-Lys-D-Ala-D-Ala)-di-trans,octa-cis-undecaprenyl diphosphate = [GlcNAc-(1-&gt;4)-Mur2Ac(oyl-L-Ala-gamma-D-Glu-L-Lys-D-Ala-D-Ala)](n+1)-di-trans,octa-cis-undecaprenyl diphosphate + di-trans,octa-cis-undecaprenyl diphosphate + H(+)</text>
        <dbReference type="Rhea" id="RHEA:23708"/>
        <dbReference type="Rhea" id="RHEA-COMP:9602"/>
        <dbReference type="Rhea" id="RHEA-COMP:9603"/>
        <dbReference type="ChEBI" id="CHEBI:15378"/>
        <dbReference type="ChEBI" id="CHEBI:58405"/>
        <dbReference type="ChEBI" id="CHEBI:60033"/>
        <dbReference type="ChEBI" id="CHEBI:78435"/>
        <dbReference type="EC" id="2.4.99.28"/>
    </reaction>
</comment>
<evidence type="ECO:0000256" key="3">
    <source>
        <dbReference type="ARBA" id="ARBA00022645"/>
    </source>
</evidence>
<evidence type="ECO:0000256" key="5">
    <source>
        <dbReference type="ARBA" id="ARBA00022676"/>
    </source>
</evidence>
<evidence type="ECO:0000256" key="4">
    <source>
        <dbReference type="ARBA" id="ARBA00022670"/>
    </source>
</evidence>
<dbReference type="SUPFAM" id="SSF53955">
    <property type="entry name" value="Lysozyme-like"/>
    <property type="match status" value="1"/>
</dbReference>
<dbReference type="PANTHER" id="PTHR32282:SF33">
    <property type="entry name" value="PEPTIDOGLYCAN GLYCOSYLTRANSFERASE"/>
    <property type="match status" value="1"/>
</dbReference>
<dbReference type="InterPro" id="IPR023346">
    <property type="entry name" value="Lysozyme-like_dom_sf"/>
</dbReference>
<gene>
    <name evidence="17" type="ORF">F7D09_1037</name>
</gene>
<evidence type="ECO:0000256" key="10">
    <source>
        <dbReference type="ARBA" id="ARBA00023268"/>
    </source>
</evidence>
<dbReference type="GO" id="GO:0009002">
    <property type="term" value="F:serine-type D-Ala-D-Ala carboxypeptidase activity"/>
    <property type="evidence" value="ECO:0007669"/>
    <property type="project" value="UniProtKB-EC"/>
</dbReference>
<keyword evidence="9" id="KW-0573">Peptidoglycan synthesis</keyword>
<keyword evidence="4" id="KW-0645">Protease</keyword>
<keyword evidence="18" id="KW-1185">Reference proteome</keyword>
<evidence type="ECO:0000256" key="7">
    <source>
        <dbReference type="ARBA" id="ARBA00022801"/>
    </source>
</evidence>
<dbReference type="Proteomes" id="UP000441772">
    <property type="component" value="Unassembled WGS sequence"/>
</dbReference>
<dbReference type="InterPro" id="IPR036950">
    <property type="entry name" value="PBP_transglycosylase"/>
</dbReference>
<dbReference type="InterPro" id="IPR001460">
    <property type="entry name" value="PCN-bd_Tpept"/>
</dbReference>
<comment type="similarity">
    <text evidence="1">In the C-terminal section; belongs to the transpeptidase family.</text>
</comment>
<keyword evidence="7" id="KW-0378">Hydrolase</keyword>
<evidence type="ECO:0000256" key="13">
    <source>
        <dbReference type="ARBA" id="ARBA00049902"/>
    </source>
</evidence>
<dbReference type="GO" id="GO:0008658">
    <property type="term" value="F:penicillin binding"/>
    <property type="evidence" value="ECO:0007669"/>
    <property type="project" value="InterPro"/>
</dbReference>
<dbReference type="PANTHER" id="PTHR32282">
    <property type="entry name" value="BINDING PROTEIN TRANSPEPTIDASE, PUTATIVE-RELATED"/>
    <property type="match status" value="1"/>
</dbReference>
<feature type="region of interest" description="Disordered" evidence="14">
    <location>
        <begin position="704"/>
        <end position="778"/>
    </location>
</feature>
<keyword evidence="8" id="KW-0133">Cell shape</keyword>
<keyword evidence="5" id="KW-0328">Glycosyltransferase</keyword>
<evidence type="ECO:0000259" key="15">
    <source>
        <dbReference type="Pfam" id="PF00905"/>
    </source>
</evidence>
<keyword evidence="3 17" id="KW-0121">Carboxypeptidase</keyword>
<organism evidence="17 18">
    <name type="scientific">Bifidobacterium leontopitheci</name>
    <dbReference type="NCBI Taxonomy" id="2650774"/>
    <lineage>
        <taxon>Bacteria</taxon>
        <taxon>Bacillati</taxon>
        <taxon>Actinomycetota</taxon>
        <taxon>Actinomycetes</taxon>
        <taxon>Bifidobacteriales</taxon>
        <taxon>Bifidobacteriaceae</taxon>
        <taxon>Bifidobacterium</taxon>
    </lineage>
</organism>
<evidence type="ECO:0000256" key="11">
    <source>
        <dbReference type="ARBA" id="ARBA00023316"/>
    </source>
</evidence>
<dbReference type="GO" id="GO:0006508">
    <property type="term" value="P:proteolysis"/>
    <property type="evidence" value="ECO:0007669"/>
    <property type="project" value="UniProtKB-KW"/>
</dbReference>
<evidence type="ECO:0000256" key="12">
    <source>
        <dbReference type="ARBA" id="ARBA00034000"/>
    </source>
</evidence>
<dbReference type="SUPFAM" id="SSF56601">
    <property type="entry name" value="beta-lactamase/transpeptidase-like"/>
    <property type="match status" value="1"/>
</dbReference>
<comment type="catalytic activity">
    <reaction evidence="12">
        <text>Preferential cleavage: (Ac)2-L-Lys-D-Ala-|-D-Ala. Also transpeptidation of peptidyl-alanyl moieties that are N-acyl substituents of D-alanine.</text>
        <dbReference type="EC" id="3.4.16.4"/>
    </reaction>
</comment>
<evidence type="ECO:0000259" key="16">
    <source>
        <dbReference type="Pfam" id="PF00912"/>
    </source>
</evidence>
<proteinExistence type="inferred from homology"/>
<accession>A0A6I1GVG3</accession>
<feature type="compositionally biased region" description="Low complexity" evidence="14">
    <location>
        <begin position="718"/>
        <end position="758"/>
    </location>
</feature>
<comment type="similarity">
    <text evidence="2">In the N-terminal section; belongs to the glycosyltransferase 51 family.</text>
</comment>
<comment type="caution">
    <text evidence="17">The sequence shown here is derived from an EMBL/GenBank/DDBJ whole genome shotgun (WGS) entry which is preliminary data.</text>
</comment>
<evidence type="ECO:0000256" key="8">
    <source>
        <dbReference type="ARBA" id="ARBA00022960"/>
    </source>
</evidence>
<dbReference type="InterPro" id="IPR050396">
    <property type="entry name" value="Glycosyltr_51/Transpeptidase"/>
</dbReference>
<dbReference type="Gene3D" id="1.10.3810.10">
    <property type="entry name" value="Biosynthetic peptidoglycan transglycosylase-like"/>
    <property type="match status" value="1"/>
</dbReference>
<evidence type="ECO:0000313" key="17">
    <source>
        <dbReference type="EMBL" id="KAB7790441.1"/>
    </source>
</evidence>
<dbReference type="InterPro" id="IPR012338">
    <property type="entry name" value="Beta-lactam/transpept-like"/>
</dbReference>
<evidence type="ECO:0000256" key="1">
    <source>
        <dbReference type="ARBA" id="ARBA00007090"/>
    </source>
</evidence>
<evidence type="ECO:0000256" key="6">
    <source>
        <dbReference type="ARBA" id="ARBA00022679"/>
    </source>
</evidence>
<protein>
    <submittedName>
        <fullName evidence="17">Carboxypeptidase</fullName>
    </submittedName>
</protein>
<dbReference type="GO" id="GO:0009252">
    <property type="term" value="P:peptidoglycan biosynthetic process"/>
    <property type="evidence" value="ECO:0007669"/>
    <property type="project" value="UniProtKB-KW"/>
</dbReference>
<evidence type="ECO:0000256" key="14">
    <source>
        <dbReference type="SAM" id="MobiDB-lite"/>
    </source>
</evidence>
<dbReference type="EMBL" id="WBVT01000012">
    <property type="protein sequence ID" value="KAB7790441.1"/>
    <property type="molecule type" value="Genomic_DNA"/>
</dbReference>
<dbReference type="GO" id="GO:0030288">
    <property type="term" value="C:outer membrane-bounded periplasmic space"/>
    <property type="evidence" value="ECO:0007669"/>
    <property type="project" value="TreeGrafter"/>
</dbReference>
<dbReference type="GO" id="GO:0008955">
    <property type="term" value="F:peptidoglycan glycosyltransferase activity"/>
    <property type="evidence" value="ECO:0007669"/>
    <property type="project" value="UniProtKB-EC"/>
</dbReference>
<dbReference type="AlphaFoldDB" id="A0A6I1GVG3"/>
<feature type="domain" description="Penicillin-binding protein transpeptidase" evidence="15">
    <location>
        <begin position="377"/>
        <end position="663"/>
    </location>
</feature>
<name>A0A6I1GVG3_9BIFI</name>
<dbReference type="InterPro" id="IPR001264">
    <property type="entry name" value="Glyco_trans_51"/>
</dbReference>
<evidence type="ECO:0000256" key="9">
    <source>
        <dbReference type="ARBA" id="ARBA00022984"/>
    </source>
</evidence>
<dbReference type="GO" id="GO:0071555">
    <property type="term" value="P:cell wall organization"/>
    <property type="evidence" value="ECO:0007669"/>
    <property type="project" value="UniProtKB-KW"/>
</dbReference>
<evidence type="ECO:0000256" key="2">
    <source>
        <dbReference type="ARBA" id="ARBA00007739"/>
    </source>
</evidence>
<dbReference type="Gene3D" id="3.40.710.10">
    <property type="entry name" value="DD-peptidase/beta-lactamase superfamily"/>
    <property type="match status" value="1"/>
</dbReference>
<keyword evidence="6" id="KW-0808">Transferase</keyword>
<feature type="domain" description="Glycosyl transferase family 51" evidence="16">
    <location>
        <begin position="81"/>
        <end position="270"/>
    </location>
</feature>
<reference evidence="17 18" key="1">
    <citation type="submission" date="2019-09" db="EMBL/GenBank/DDBJ databases">
        <title>Characterization of the phylogenetic diversity of two novel species belonging to the genus Bifidobacterium: Bifidobacterium cebidarum sp. nov. and Bifidobacterium leontopitheci sp. nov.</title>
        <authorList>
            <person name="Lugli G.A."/>
            <person name="Duranti S."/>
            <person name="Milani C."/>
            <person name="Turroni F."/>
            <person name="Ventura M."/>
        </authorList>
    </citation>
    <scope>NUCLEOTIDE SEQUENCE [LARGE SCALE GENOMIC DNA]</scope>
    <source>
        <strain evidence="17 18">LMG 31471</strain>
    </source>
</reference>
<dbReference type="Pfam" id="PF00905">
    <property type="entry name" value="Transpeptidase"/>
    <property type="match status" value="1"/>
</dbReference>